<feature type="transmembrane region" description="Helical" evidence="2">
    <location>
        <begin position="214"/>
        <end position="233"/>
    </location>
</feature>
<evidence type="ECO:0000256" key="2">
    <source>
        <dbReference type="SAM" id="Phobius"/>
    </source>
</evidence>
<feature type="transmembrane region" description="Helical" evidence="2">
    <location>
        <begin position="96"/>
        <end position="118"/>
    </location>
</feature>
<feature type="transmembrane region" description="Helical" evidence="2">
    <location>
        <begin position="70"/>
        <end position="90"/>
    </location>
</feature>
<feature type="transmembrane region" description="Helical" evidence="2">
    <location>
        <begin position="263"/>
        <end position="282"/>
    </location>
</feature>
<evidence type="ECO:0000313" key="4">
    <source>
        <dbReference type="Proteomes" id="UP001303473"/>
    </source>
</evidence>
<feature type="transmembrane region" description="Helical" evidence="2">
    <location>
        <begin position="174"/>
        <end position="194"/>
    </location>
</feature>
<proteinExistence type="predicted"/>
<keyword evidence="4" id="KW-1185">Reference proteome</keyword>
<evidence type="ECO:0000256" key="1">
    <source>
        <dbReference type="SAM" id="MobiDB-lite"/>
    </source>
</evidence>
<evidence type="ECO:0000313" key="3">
    <source>
        <dbReference type="EMBL" id="KAK3940220.1"/>
    </source>
</evidence>
<dbReference type="AlphaFoldDB" id="A0AAN6S4K0"/>
<organism evidence="3 4">
    <name type="scientific">Diplogelasinospora grovesii</name>
    <dbReference type="NCBI Taxonomy" id="303347"/>
    <lineage>
        <taxon>Eukaryota</taxon>
        <taxon>Fungi</taxon>
        <taxon>Dikarya</taxon>
        <taxon>Ascomycota</taxon>
        <taxon>Pezizomycotina</taxon>
        <taxon>Sordariomycetes</taxon>
        <taxon>Sordariomycetidae</taxon>
        <taxon>Sordariales</taxon>
        <taxon>Diplogelasinosporaceae</taxon>
        <taxon>Diplogelasinospora</taxon>
    </lineage>
</organism>
<keyword evidence="2" id="KW-0472">Membrane</keyword>
<accession>A0AAN6S4K0</accession>
<feature type="region of interest" description="Disordered" evidence="1">
    <location>
        <begin position="15"/>
        <end position="35"/>
    </location>
</feature>
<reference evidence="4" key="1">
    <citation type="journal article" date="2023" name="Mol. Phylogenet. Evol.">
        <title>Genome-scale phylogeny and comparative genomics of the fungal order Sordariales.</title>
        <authorList>
            <person name="Hensen N."/>
            <person name="Bonometti L."/>
            <person name="Westerberg I."/>
            <person name="Brannstrom I.O."/>
            <person name="Guillou S."/>
            <person name="Cros-Aarteil S."/>
            <person name="Calhoun S."/>
            <person name="Haridas S."/>
            <person name="Kuo A."/>
            <person name="Mondo S."/>
            <person name="Pangilinan J."/>
            <person name="Riley R."/>
            <person name="LaButti K."/>
            <person name="Andreopoulos B."/>
            <person name="Lipzen A."/>
            <person name="Chen C."/>
            <person name="Yan M."/>
            <person name="Daum C."/>
            <person name="Ng V."/>
            <person name="Clum A."/>
            <person name="Steindorff A."/>
            <person name="Ohm R.A."/>
            <person name="Martin F."/>
            <person name="Silar P."/>
            <person name="Natvig D.O."/>
            <person name="Lalanne C."/>
            <person name="Gautier V."/>
            <person name="Ament-Velasquez S.L."/>
            <person name="Kruys A."/>
            <person name="Hutchinson M.I."/>
            <person name="Powell A.J."/>
            <person name="Barry K."/>
            <person name="Miller A.N."/>
            <person name="Grigoriev I.V."/>
            <person name="Debuchy R."/>
            <person name="Gladieux P."/>
            <person name="Hiltunen Thoren M."/>
            <person name="Johannesson H."/>
        </authorList>
    </citation>
    <scope>NUCLEOTIDE SEQUENCE [LARGE SCALE GENOMIC DNA]</scope>
    <source>
        <strain evidence="4">CBS 340.73</strain>
    </source>
</reference>
<comment type="caution">
    <text evidence="3">The sequence shown here is derived from an EMBL/GenBank/DDBJ whole genome shotgun (WGS) entry which is preliminary data.</text>
</comment>
<gene>
    <name evidence="3" type="ORF">QBC46DRAFT_385922</name>
</gene>
<dbReference type="Proteomes" id="UP001303473">
    <property type="component" value="Unassembled WGS sequence"/>
</dbReference>
<dbReference type="EMBL" id="MU853799">
    <property type="protein sequence ID" value="KAK3940220.1"/>
    <property type="molecule type" value="Genomic_DNA"/>
</dbReference>
<name>A0AAN6S4K0_9PEZI</name>
<sequence>MDRTQHWVIELEEQPEPPSSPIFDSPRWSDTESGTQRVGGLRLSQDTALTFVKKRGRYTPLKRVKLRNSLLAAVGFLELANAGDFAANVWNTVPVPIHAAVLMGLGGTLAIGMLYFVVRDSILSWQNVCGLRAERRVLHEQRRQHQEHEEMLRAIDCCLDVNFREMGTELVDRIGMDVLMGVGALVVGVGTYLAIDGNHPTSYYVSNLLTGYIGNSPCALYGIINLCWSAYVWSRARRLLIATTPGIRGTRLENMMKMRISNLQFHSSLNGITGIVAGVASLVTATQWWGYVVLLPCLVTSGLVNLFWRRRVGYDRPFVLHETFVDEDSLLDALNYVEDCRRRVENATSDAVTVLVPESDSLPAVLDWITKNHLFEDFCLRLVQDVGLTTRLFPNSPESVTVDLRTLAMVEDESLVCRLRDLAKSVINEAAPRCFSYQERHLLETYGCYVAILKDQAIEKRNKEQGTTRTPHNRHRNAHTDCGRHGSDWLFGGFSFTKTVKQLSPWQAKNGQ</sequence>
<evidence type="ECO:0008006" key="5">
    <source>
        <dbReference type="Google" id="ProtNLM"/>
    </source>
</evidence>
<keyword evidence="2" id="KW-1133">Transmembrane helix</keyword>
<feature type="transmembrane region" description="Helical" evidence="2">
    <location>
        <begin position="288"/>
        <end position="308"/>
    </location>
</feature>
<keyword evidence="2" id="KW-0812">Transmembrane</keyword>
<protein>
    <recommendedName>
        <fullName evidence="5">Integral membrane protein</fullName>
    </recommendedName>
</protein>